<protein>
    <submittedName>
        <fullName evidence="1">Uncharacterized protein</fullName>
    </submittedName>
</protein>
<evidence type="ECO:0000313" key="2">
    <source>
        <dbReference type="Proteomes" id="UP001341245"/>
    </source>
</evidence>
<organism evidence="1 2">
    <name type="scientific">Aureobasidium pullulans</name>
    <name type="common">Black yeast</name>
    <name type="synonym">Pullularia pullulans</name>
    <dbReference type="NCBI Taxonomy" id="5580"/>
    <lineage>
        <taxon>Eukaryota</taxon>
        <taxon>Fungi</taxon>
        <taxon>Dikarya</taxon>
        <taxon>Ascomycota</taxon>
        <taxon>Pezizomycotina</taxon>
        <taxon>Dothideomycetes</taxon>
        <taxon>Dothideomycetidae</taxon>
        <taxon>Dothideales</taxon>
        <taxon>Saccotheciaceae</taxon>
        <taxon>Aureobasidium</taxon>
    </lineage>
</organism>
<evidence type="ECO:0000313" key="1">
    <source>
        <dbReference type="EMBL" id="KAK5999380.1"/>
    </source>
</evidence>
<comment type="caution">
    <text evidence="1">The sequence shown here is derived from an EMBL/GenBank/DDBJ whole genome shotgun (WGS) entry which is preliminary data.</text>
</comment>
<dbReference type="EMBL" id="JASGXD010000025">
    <property type="protein sequence ID" value="KAK5999380.1"/>
    <property type="molecule type" value="Genomic_DNA"/>
</dbReference>
<reference evidence="1 2" key="1">
    <citation type="submission" date="2023-11" db="EMBL/GenBank/DDBJ databases">
        <title>Draft genome sequence and annotation of the polyextremotolerant black yeast-like fungus Aureobasidium pullulans NRRL 62042.</title>
        <authorList>
            <person name="Dielentheis-Frenken M.R.E."/>
            <person name="Wibberg D."/>
            <person name="Blank L.M."/>
            <person name="Tiso T."/>
        </authorList>
    </citation>
    <scope>NUCLEOTIDE SEQUENCE [LARGE SCALE GENOMIC DNA]</scope>
    <source>
        <strain evidence="1 2">NRRL 62042</strain>
    </source>
</reference>
<name>A0ABR0T5R3_AURPU</name>
<gene>
    <name evidence="1" type="ORF">QM012_005505</name>
</gene>
<dbReference type="Proteomes" id="UP001341245">
    <property type="component" value="Unassembled WGS sequence"/>
</dbReference>
<sequence length="145" mass="15290">MRLDIFIFNSTSLALLIPRCDKGGHASSSIDTRDVNASPAAPAAHQVAASKPPYTIKYKVTSTKTPTTTPLATRAVTESDTEASTSTCTPHSICVDAINSCGIRYGECYDENFCDGNTSPYPIPTCSTMVTVKRVAAAMPAITPA</sequence>
<accession>A0ABR0T5R3</accession>
<proteinExistence type="predicted"/>
<keyword evidence="2" id="KW-1185">Reference proteome</keyword>